<proteinExistence type="predicted"/>
<evidence type="ECO:0000256" key="1">
    <source>
        <dbReference type="SAM" id="MobiDB-lite"/>
    </source>
</evidence>
<dbReference type="EMBL" id="CP009637">
    <property type="protein sequence ID" value="AJI08558.1"/>
    <property type="molecule type" value="Genomic_DNA"/>
</dbReference>
<geneLocation type="plasmid" evidence="2 3">
    <name>pBFI_5</name>
</geneLocation>
<evidence type="ECO:0000313" key="3">
    <source>
        <dbReference type="Proteomes" id="UP000031861"/>
    </source>
</evidence>
<dbReference type="AlphaFoldDB" id="A0AAN0SRX3"/>
<sequence>MSNLLIHEPPLMVLPSLAKEIGLNEAIVLQQIHYWQQMSRHFHDGKRWIYNSFPKWNEQFPFWSESTLKRIFKSLENRNLLFVGNYNKLAIDRTKWYSINYEALNEVSGQNDTTIVSKWHDGDAKMTRPLPEITTETNNNNICAAKADTKKKTKKNSYSDNFEEIWSIYPKKRNKPKAYQRYKEAIDKNHSHEDIKYGITCYAKECDRNGTELTYIKMMEGFLNDERYLEYKKPEQKQQPTANYSIDNLLD</sequence>
<name>A0AAN0SRX3_BACCE</name>
<protein>
    <submittedName>
        <fullName evidence="2">Phage O protein family protein</fullName>
    </submittedName>
</protein>
<feature type="region of interest" description="Disordered" evidence="1">
    <location>
        <begin position="231"/>
        <end position="251"/>
    </location>
</feature>
<reference evidence="2 3" key="1">
    <citation type="journal article" date="2015" name="Genome Announc.">
        <title>Complete genome sequences for 35 biothreat assay-relevant bacillus species.</title>
        <authorList>
            <person name="Johnson S.L."/>
            <person name="Daligault H.E."/>
            <person name="Davenport K.W."/>
            <person name="Jaissle J."/>
            <person name="Frey K.G."/>
            <person name="Ladner J.T."/>
            <person name="Broomall S.M."/>
            <person name="Bishop-Lilly K.A."/>
            <person name="Bruce D.C."/>
            <person name="Gibbons H.S."/>
            <person name="Coyne S.R."/>
            <person name="Lo C.C."/>
            <person name="Meincke L."/>
            <person name="Munk A.C."/>
            <person name="Koroleva G.I."/>
            <person name="Rosenzweig C.N."/>
            <person name="Palacios G.F."/>
            <person name="Redden C.L."/>
            <person name="Minogue T.D."/>
            <person name="Chain P.S."/>
        </authorList>
    </citation>
    <scope>NUCLEOTIDE SEQUENCE [LARGE SCALE GENOMIC DNA]</scope>
    <source>
        <strain evidence="2 3">03BB108</strain>
    </source>
</reference>
<gene>
    <name evidence="2" type="ORF">AK40_6263</name>
</gene>
<accession>A0AAN0SRX3</accession>
<keyword evidence="2" id="KW-0614">Plasmid</keyword>
<dbReference type="Proteomes" id="UP000031861">
    <property type="component" value="Plasmid pBFI_5"/>
</dbReference>
<feature type="compositionally biased region" description="Polar residues" evidence="1">
    <location>
        <begin position="237"/>
        <end position="251"/>
    </location>
</feature>
<dbReference type="RefSeq" id="WP_001996392.1">
    <property type="nucleotide sequence ID" value="NZ_CP009637.1"/>
</dbReference>
<evidence type="ECO:0000313" key="2">
    <source>
        <dbReference type="EMBL" id="AJI08558.1"/>
    </source>
</evidence>
<organism evidence="2 3">
    <name type="scientific">Bacillus cereus 03BB108</name>
    <dbReference type="NCBI Taxonomy" id="451709"/>
    <lineage>
        <taxon>Bacteria</taxon>
        <taxon>Bacillati</taxon>
        <taxon>Bacillota</taxon>
        <taxon>Bacilli</taxon>
        <taxon>Bacillales</taxon>
        <taxon>Bacillaceae</taxon>
        <taxon>Bacillus</taxon>
        <taxon>Bacillus cereus group</taxon>
    </lineage>
</organism>